<reference evidence="1" key="1">
    <citation type="submission" date="2022-07" db="EMBL/GenBank/DDBJ databases">
        <title>Phylogenomic reconstructions and comparative analyses of Kickxellomycotina fungi.</title>
        <authorList>
            <person name="Reynolds N.K."/>
            <person name="Stajich J.E."/>
            <person name="Barry K."/>
            <person name="Grigoriev I.V."/>
            <person name="Crous P."/>
            <person name="Smith M.E."/>
        </authorList>
    </citation>
    <scope>NUCLEOTIDE SEQUENCE</scope>
    <source>
        <strain evidence="1">BCRC 34381</strain>
    </source>
</reference>
<accession>A0A9W8CY44</accession>
<gene>
    <name evidence="1" type="primary">NR2C2AP</name>
    <name evidence="1" type="ORF">LPJ61_003001</name>
</gene>
<protein>
    <submittedName>
        <fullName evidence="1">Nuclear receptor 2C2-associated protein</fullName>
    </submittedName>
</protein>
<name>A0A9W8CY44_9FUNG</name>
<dbReference type="SUPFAM" id="SSF49785">
    <property type="entry name" value="Galactose-binding domain-like"/>
    <property type="match status" value="1"/>
</dbReference>
<dbReference type="EMBL" id="JANBOI010000452">
    <property type="protein sequence ID" value="KAJ1730457.1"/>
    <property type="molecule type" value="Genomic_DNA"/>
</dbReference>
<dbReference type="OrthoDB" id="10052260at2759"/>
<proteinExistence type="predicted"/>
<comment type="caution">
    <text evidence="1">The sequence shown here is derived from an EMBL/GenBank/DDBJ whole genome shotgun (WGS) entry which is preliminary data.</text>
</comment>
<evidence type="ECO:0000313" key="2">
    <source>
        <dbReference type="Proteomes" id="UP001143981"/>
    </source>
</evidence>
<keyword evidence="2" id="KW-1185">Reference proteome</keyword>
<keyword evidence="1" id="KW-0675">Receptor</keyword>
<evidence type="ECO:0000313" key="1">
    <source>
        <dbReference type="EMBL" id="KAJ1730457.1"/>
    </source>
</evidence>
<organism evidence="1 2">
    <name type="scientific">Coemansia biformis</name>
    <dbReference type="NCBI Taxonomy" id="1286918"/>
    <lineage>
        <taxon>Eukaryota</taxon>
        <taxon>Fungi</taxon>
        <taxon>Fungi incertae sedis</taxon>
        <taxon>Zoopagomycota</taxon>
        <taxon>Kickxellomycotina</taxon>
        <taxon>Kickxellomycetes</taxon>
        <taxon>Kickxellales</taxon>
        <taxon>Kickxellaceae</taxon>
        <taxon>Coemansia</taxon>
    </lineage>
</organism>
<dbReference type="InterPro" id="IPR008979">
    <property type="entry name" value="Galactose-bd-like_sf"/>
</dbReference>
<sequence>MANESLVKHIASHRVSSVLNRDTASLGKQFLFDGSSETCWNSEQGTPQHILVEFARPVLLSEIRIQFQGGFAGKATRLIDLGRRVEICPLHPDDNNKLQSLRLPDAAQAVPRTQIKLQFVSSTDFYGRIIVYVLDFRGSVAADGTVDGTSDSTGDRQAAGGNSDAVDASAAVITIG</sequence>
<dbReference type="Gene3D" id="2.60.120.260">
    <property type="entry name" value="Galactose-binding domain-like"/>
    <property type="match status" value="1"/>
</dbReference>
<dbReference type="AlphaFoldDB" id="A0A9W8CY44"/>
<dbReference type="Proteomes" id="UP001143981">
    <property type="component" value="Unassembled WGS sequence"/>
</dbReference>